<reference evidence="18" key="1">
    <citation type="submission" date="2006-10" db="EMBL/GenBank/DDBJ databases">
        <authorList>
            <person name="Amadeo P."/>
            <person name="Zhao Q."/>
            <person name="Wortman J."/>
            <person name="Fraser-Liggett C."/>
            <person name="Carlton J."/>
        </authorList>
    </citation>
    <scope>NUCLEOTIDE SEQUENCE</scope>
    <source>
        <strain evidence="18">G3</strain>
    </source>
</reference>
<evidence type="ECO:0000313" key="18">
    <source>
        <dbReference type="EMBL" id="EAY09318.1"/>
    </source>
</evidence>
<keyword evidence="14" id="KW-0675">Receptor</keyword>
<evidence type="ECO:0000259" key="17">
    <source>
        <dbReference type="Pfam" id="PF12810"/>
    </source>
</evidence>
<keyword evidence="12" id="KW-0829">Tyrosine-protein kinase</keyword>
<dbReference type="RefSeq" id="XP_001321541.1">
    <property type="nucleotide sequence ID" value="XM_001321506.1"/>
</dbReference>
<evidence type="ECO:0000256" key="2">
    <source>
        <dbReference type="ARBA" id="ARBA00011902"/>
    </source>
</evidence>
<evidence type="ECO:0000256" key="1">
    <source>
        <dbReference type="ARBA" id="ARBA00004251"/>
    </source>
</evidence>
<evidence type="ECO:0000256" key="7">
    <source>
        <dbReference type="ARBA" id="ARBA00022741"/>
    </source>
</evidence>
<evidence type="ECO:0000256" key="8">
    <source>
        <dbReference type="ARBA" id="ARBA00022777"/>
    </source>
</evidence>
<dbReference type="VEuPathDB" id="TrichDB:TVAGG3_0725150"/>
<proteinExistence type="predicted"/>
<feature type="domain" description="ALK/LTK-like glycine-rich" evidence="17">
    <location>
        <begin position="1"/>
        <end position="208"/>
    </location>
</feature>
<evidence type="ECO:0000313" key="19">
    <source>
        <dbReference type="Proteomes" id="UP000001542"/>
    </source>
</evidence>
<keyword evidence="8" id="KW-0418">Kinase</keyword>
<gene>
    <name evidence="18" type="ORF">TVAG_394900</name>
</gene>
<dbReference type="Pfam" id="PF12810">
    <property type="entry name" value="ALK_LTK_GRD"/>
    <property type="match status" value="1"/>
</dbReference>
<dbReference type="InterPro" id="IPR055163">
    <property type="entry name" value="ALK/LTK-like_GRD"/>
</dbReference>
<evidence type="ECO:0000256" key="9">
    <source>
        <dbReference type="ARBA" id="ARBA00022840"/>
    </source>
</evidence>
<dbReference type="InParanoid" id="A2EDF4"/>
<evidence type="ECO:0000256" key="11">
    <source>
        <dbReference type="ARBA" id="ARBA00023136"/>
    </source>
</evidence>
<evidence type="ECO:0000256" key="6">
    <source>
        <dbReference type="ARBA" id="ARBA00022729"/>
    </source>
</evidence>
<keyword evidence="3" id="KW-1003">Cell membrane</keyword>
<keyword evidence="4" id="KW-0808">Transferase</keyword>
<keyword evidence="11" id="KW-0472">Membrane</keyword>
<organism evidence="18 19">
    <name type="scientific">Trichomonas vaginalis (strain ATCC PRA-98 / G3)</name>
    <dbReference type="NCBI Taxonomy" id="412133"/>
    <lineage>
        <taxon>Eukaryota</taxon>
        <taxon>Metamonada</taxon>
        <taxon>Parabasalia</taxon>
        <taxon>Trichomonadida</taxon>
        <taxon>Trichomonadidae</taxon>
        <taxon>Trichomonas</taxon>
    </lineage>
</organism>
<keyword evidence="19" id="KW-1185">Reference proteome</keyword>
<keyword evidence="10" id="KW-1133">Transmembrane helix</keyword>
<accession>A2EDF4</accession>
<evidence type="ECO:0000256" key="4">
    <source>
        <dbReference type="ARBA" id="ARBA00022679"/>
    </source>
</evidence>
<reference evidence="18" key="2">
    <citation type="journal article" date="2007" name="Science">
        <title>Draft genome sequence of the sexually transmitted pathogen Trichomonas vaginalis.</title>
        <authorList>
            <person name="Carlton J.M."/>
            <person name="Hirt R.P."/>
            <person name="Silva J.C."/>
            <person name="Delcher A.L."/>
            <person name="Schatz M."/>
            <person name="Zhao Q."/>
            <person name="Wortman J.R."/>
            <person name="Bidwell S.L."/>
            <person name="Alsmark U.C.M."/>
            <person name="Besteiro S."/>
            <person name="Sicheritz-Ponten T."/>
            <person name="Noel C.J."/>
            <person name="Dacks J.B."/>
            <person name="Foster P.G."/>
            <person name="Simillion C."/>
            <person name="Van de Peer Y."/>
            <person name="Miranda-Saavedra D."/>
            <person name="Barton G.J."/>
            <person name="Westrop G.D."/>
            <person name="Mueller S."/>
            <person name="Dessi D."/>
            <person name="Fiori P.L."/>
            <person name="Ren Q."/>
            <person name="Paulsen I."/>
            <person name="Zhang H."/>
            <person name="Bastida-Corcuera F.D."/>
            <person name="Simoes-Barbosa A."/>
            <person name="Brown M.T."/>
            <person name="Hayes R.D."/>
            <person name="Mukherjee M."/>
            <person name="Okumura C.Y."/>
            <person name="Schneider R."/>
            <person name="Smith A.J."/>
            <person name="Vanacova S."/>
            <person name="Villalvazo M."/>
            <person name="Haas B.J."/>
            <person name="Pertea M."/>
            <person name="Feldblyum T.V."/>
            <person name="Utterback T.R."/>
            <person name="Shu C.L."/>
            <person name="Osoegawa K."/>
            <person name="de Jong P.J."/>
            <person name="Hrdy I."/>
            <person name="Horvathova L."/>
            <person name="Zubacova Z."/>
            <person name="Dolezal P."/>
            <person name="Malik S.B."/>
            <person name="Logsdon J.M. Jr."/>
            <person name="Henze K."/>
            <person name="Gupta A."/>
            <person name="Wang C.C."/>
            <person name="Dunne R.L."/>
            <person name="Upcroft J.A."/>
            <person name="Upcroft P."/>
            <person name="White O."/>
            <person name="Salzberg S.L."/>
            <person name="Tang P."/>
            <person name="Chiu C.-H."/>
            <person name="Lee Y.-S."/>
            <person name="Embley T.M."/>
            <person name="Coombs G.H."/>
            <person name="Mottram J.C."/>
            <person name="Tachezy J."/>
            <person name="Fraser-Liggett C.M."/>
            <person name="Johnson P.J."/>
        </authorList>
    </citation>
    <scope>NUCLEOTIDE SEQUENCE [LARGE SCALE GENOMIC DNA]</scope>
    <source>
        <strain evidence="18">G3</strain>
    </source>
</reference>
<dbReference type="AlphaFoldDB" id="A2EDF4"/>
<evidence type="ECO:0000256" key="16">
    <source>
        <dbReference type="SAM" id="MobiDB-lite"/>
    </source>
</evidence>
<evidence type="ECO:0000256" key="12">
    <source>
        <dbReference type="ARBA" id="ARBA00023137"/>
    </source>
</evidence>
<dbReference type="GO" id="GO:0005524">
    <property type="term" value="F:ATP binding"/>
    <property type="evidence" value="ECO:0007669"/>
    <property type="project" value="UniProtKB-KW"/>
</dbReference>
<keyword evidence="6" id="KW-0732">Signal</keyword>
<name>A2EDF4_TRIV3</name>
<comment type="subcellular location">
    <subcellularLocation>
        <location evidence="1">Cell membrane</location>
        <topology evidence="1">Single-pass type I membrane protein</topology>
    </subcellularLocation>
</comment>
<feature type="region of interest" description="Disordered" evidence="16">
    <location>
        <begin position="50"/>
        <end position="69"/>
    </location>
</feature>
<dbReference type="GO" id="GO:0004714">
    <property type="term" value="F:transmembrane receptor protein tyrosine kinase activity"/>
    <property type="evidence" value="ECO:0007669"/>
    <property type="project" value="UniProtKB-EC"/>
</dbReference>
<evidence type="ECO:0000256" key="14">
    <source>
        <dbReference type="ARBA" id="ARBA00023170"/>
    </source>
</evidence>
<dbReference type="EC" id="2.7.10.1" evidence="2"/>
<dbReference type="Proteomes" id="UP000001542">
    <property type="component" value="Unassembled WGS sequence"/>
</dbReference>
<feature type="compositionally biased region" description="Polar residues" evidence="16">
    <location>
        <begin position="106"/>
        <end position="116"/>
    </location>
</feature>
<evidence type="ECO:0000256" key="13">
    <source>
        <dbReference type="ARBA" id="ARBA00023157"/>
    </source>
</evidence>
<protein>
    <recommendedName>
        <fullName evidence="2">receptor protein-tyrosine kinase</fullName>
        <ecNumber evidence="2">2.7.10.1</ecNumber>
    </recommendedName>
</protein>
<feature type="region of interest" description="Disordered" evidence="16">
    <location>
        <begin position="102"/>
        <end position="123"/>
    </location>
</feature>
<keyword evidence="13" id="KW-1015">Disulfide bond</keyword>
<keyword evidence="5" id="KW-0812">Transmembrane</keyword>
<evidence type="ECO:0000256" key="15">
    <source>
        <dbReference type="ARBA" id="ARBA00023180"/>
    </source>
</evidence>
<evidence type="ECO:0000256" key="10">
    <source>
        <dbReference type="ARBA" id="ARBA00022989"/>
    </source>
</evidence>
<evidence type="ECO:0000256" key="5">
    <source>
        <dbReference type="ARBA" id="ARBA00022692"/>
    </source>
</evidence>
<keyword evidence="7" id="KW-0547">Nucleotide-binding</keyword>
<sequence length="238" mass="24626">MIPGGYGGGGSASNLFDSSNLKYSGSGSGGGQTSVKFLINDLWHRVIVSGGGGGSDNGPENSDNGSGGAGSNLVAQGYWNAGTYTDQKVANSLSGFTFGSGEAAQENGSKNENGVTKSIGSGDRPGSGGGWFGGFAGHSGYAGSGGGSSWILTKDAVIPPGLIEARDEFYEYIDSQYYAFNESSDYYFDHAVHAAGVWDGNGKLIITQIDEMPNSCHVIAPIVFLSLFRMSLFVFITM</sequence>
<evidence type="ECO:0000256" key="3">
    <source>
        <dbReference type="ARBA" id="ARBA00022475"/>
    </source>
</evidence>
<dbReference type="KEGG" id="tva:4767235"/>
<dbReference type="GO" id="GO:0005886">
    <property type="term" value="C:plasma membrane"/>
    <property type="evidence" value="ECO:0007669"/>
    <property type="project" value="UniProtKB-SubCell"/>
</dbReference>
<dbReference type="VEuPathDB" id="TrichDB:TVAG_394900"/>
<dbReference type="EMBL" id="DS113360">
    <property type="protein sequence ID" value="EAY09318.1"/>
    <property type="molecule type" value="Genomic_DNA"/>
</dbReference>
<keyword evidence="15" id="KW-0325">Glycoprotein</keyword>
<keyword evidence="9" id="KW-0067">ATP-binding</keyword>